<evidence type="ECO:0000313" key="1">
    <source>
        <dbReference type="EMBL" id="MFC4259680.1"/>
    </source>
</evidence>
<comment type="caution">
    <text evidence="1">The sequence shown here is derived from an EMBL/GenBank/DDBJ whole genome shotgun (WGS) entry which is preliminary data.</text>
</comment>
<accession>A0ABV8QH76</accession>
<sequence length="41" mass="4339">MGGYRGTELTSGRQIALVRSGSNPVHDALAGHVKEAFADLR</sequence>
<name>A0ABV8QH76_9GAMM</name>
<dbReference type="EMBL" id="JBHSDI010000015">
    <property type="protein sequence ID" value="MFC4259680.1"/>
    <property type="molecule type" value="Genomic_DNA"/>
</dbReference>
<dbReference type="Proteomes" id="UP001595798">
    <property type="component" value="Unassembled WGS sequence"/>
</dbReference>
<reference evidence="2" key="1">
    <citation type="journal article" date="2019" name="Int. J. Syst. Evol. Microbiol.">
        <title>The Global Catalogue of Microorganisms (GCM) 10K type strain sequencing project: providing services to taxonomists for standard genome sequencing and annotation.</title>
        <authorList>
            <consortium name="The Broad Institute Genomics Platform"/>
            <consortium name="The Broad Institute Genome Sequencing Center for Infectious Disease"/>
            <person name="Wu L."/>
            <person name="Ma J."/>
        </authorList>
    </citation>
    <scope>NUCLEOTIDE SEQUENCE [LARGE SCALE GENOMIC DNA]</scope>
    <source>
        <strain evidence="2">CECT 7297</strain>
    </source>
</reference>
<organism evidence="1 2">
    <name type="scientific">Marinobacter lacisalsi</name>
    <dbReference type="NCBI Taxonomy" id="475979"/>
    <lineage>
        <taxon>Bacteria</taxon>
        <taxon>Pseudomonadati</taxon>
        <taxon>Pseudomonadota</taxon>
        <taxon>Gammaproteobacteria</taxon>
        <taxon>Pseudomonadales</taxon>
        <taxon>Marinobacteraceae</taxon>
        <taxon>Marinobacter</taxon>
    </lineage>
</organism>
<protein>
    <submittedName>
        <fullName evidence="1">Uncharacterized protein</fullName>
    </submittedName>
</protein>
<keyword evidence="2" id="KW-1185">Reference proteome</keyword>
<gene>
    <name evidence="1" type="ORF">ACFOZ5_11630</name>
</gene>
<evidence type="ECO:0000313" key="2">
    <source>
        <dbReference type="Proteomes" id="UP001595798"/>
    </source>
</evidence>
<dbReference type="RefSeq" id="WP_379887454.1">
    <property type="nucleotide sequence ID" value="NZ_JBHSDI010000015.1"/>
</dbReference>
<proteinExistence type="predicted"/>